<keyword evidence="1" id="KW-0732">Signal</keyword>
<dbReference type="GO" id="GO:0015833">
    <property type="term" value="P:peptide transport"/>
    <property type="evidence" value="ECO:0007669"/>
    <property type="project" value="TreeGrafter"/>
</dbReference>
<dbReference type="Pfam" id="PF00496">
    <property type="entry name" value="SBP_bac_5"/>
    <property type="match status" value="1"/>
</dbReference>
<dbReference type="PANTHER" id="PTHR30290:SF38">
    <property type="entry name" value="D,D-DIPEPTIDE-BINDING PERIPLASMIC PROTEIN DDPA-RELATED"/>
    <property type="match status" value="1"/>
</dbReference>
<sequence>MLASLGLVGCSVGTASTGTEPDTSLTVGLLATPGNLDYTTTAGAAIPQALLYNVYEGLVKLDNDGTIMPLLAKSWTVSGDGLVYDFQLNEGVTFSDGSPFTAASVKFSLERVKDNWSANGPAYLDPIAQIEVVSDSQVRITLSKPSNSWLFNMSGPVGTMFTESGIADLATDAVGTGPYTVSSFKTGDSLVLATNADYWGEAPYMSDVTLRYFTDATAQTNALLSGDISLISGISQFQLVDQFKSNADFQVLEGASTGEVTLSMNNAGAAFSDVRVRQAVMYAIDRQAVLDTANSGYGLLIGSMVPPTDLWYDASLADLYPYDPDKAIELLDQAGVSDLSVAFKIPNLPYAVAGAQVVKDQLDKVGITANVTVLEFPAVWLDEVFANHDYDMSLIMHSEPRDATSFAVPSYYAGYDSPEVIAKFAQADAADAATHVELMREATRTMTEEAAANWLYLQPAISLADADLLGVPKNTPSLALDLSTIAR</sequence>
<dbReference type="EMBL" id="SOHL01000003">
    <property type="protein sequence ID" value="TFD73872.1"/>
    <property type="molecule type" value="Genomic_DNA"/>
</dbReference>
<evidence type="ECO:0000259" key="2">
    <source>
        <dbReference type="Pfam" id="PF00496"/>
    </source>
</evidence>
<dbReference type="PANTHER" id="PTHR30290">
    <property type="entry name" value="PERIPLASMIC BINDING COMPONENT OF ABC TRANSPORTER"/>
    <property type="match status" value="1"/>
</dbReference>
<dbReference type="Gene3D" id="3.10.105.10">
    <property type="entry name" value="Dipeptide-binding Protein, Domain 3"/>
    <property type="match status" value="1"/>
</dbReference>
<comment type="caution">
    <text evidence="3">The sequence shown here is derived from an EMBL/GenBank/DDBJ whole genome shotgun (WGS) entry which is preliminary data.</text>
</comment>
<proteinExistence type="predicted"/>
<protein>
    <submittedName>
        <fullName evidence="3">ABC transporter substrate-binding protein</fullName>
    </submittedName>
</protein>
<keyword evidence="4" id="KW-1185">Reference proteome</keyword>
<feature type="domain" description="Solute-binding protein family 5" evidence="2">
    <location>
        <begin position="67"/>
        <end position="398"/>
    </location>
</feature>
<dbReference type="GO" id="GO:0043190">
    <property type="term" value="C:ATP-binding cassette (ABC) transporter complex"/>
    <property type="evidence" value="ECO:0007669"/>
    <property type="project" value="InterPro"/>
</dbReference>
<dbReference type="PIRSF" id="PIRSF002741">
    <property type="entry name" value="MppA"/>
    <property type="match status" value="1"/>
</dbReference>
<name>A0A4R9B1D1_9MICO</name>
<dbReference type="Proteomes" id="UP000297983">
    <property type="component" value="Unassembled WGS sequence"/>
</dbReference>
<dbReference type="InterPro" id="IPR000914">
    <property type="entry name" value="SBP_5_dom"/>
</dbReference>
<dbReference type="SUPFAM" id="SSF53850">
    <property type="entry name" value="Periplasmic binding protein-like II"/>
    <property type="match status" value="1"/>
</dbReference>
<dbReference type="GO" id="GO:1904680">
    <property type="term" value="F:peptide transmembrane transporter activity"/>
    <property type="evidence" value="ECO:0007669"/>
    <property type="project" value="TreeGrafter"/>
</dbReference>
<evidence type="ECO:0000313" key="3">
    <source>
        <dbReference type="EMBL" id="TFD73872.1"/>
    </source>
</evidence>
<dbReference type="InterPro" id="IPR030678">
    <property type="entry name" value="Peptide/Ni-bd"/>
</dbReference>
<organism evidence="3 4">
    <name type="scientific">Cryobacterium gelidum</name>
    <dbReference type="NCBI Taxonomy" id="1259164"/>
    <lineage>
        <taxon>Bacteria</taxon>
        <taxon>Bacillati</taxon>
        <taxon>Actinomycetota</taxon>
        <taxon>Actinomycetes</taxon>
        <taxon>Micrococcales</taxon>
        <taxon>Microbacteriaceae</taxon>
        <taxon>Cryobacterium</taxon>
    </lineage>
</organism>
<dbReference type="AlphaFoldDB" id="A0A4R9B1D1"/>
<accession>A0A4R9B1D1</accession>
<dbReference type="CDD" id="cd08494">
    <property type="entry name" value="PBP2_NikA_DppA_OppA_like_6"/>
    <property type="match status" value="1"/>
</dbReference>
<evidence type="ECO:0000256" key="1">
    <source>
        <dbReference type="ARBA" id="ARBA00022729"/>
    </source>
</evidence>
<dbReference type="Gene3D" id="3.40.190.10">
    <property type="entry name" value="Periplasmic binding protein-like II"/>
    <property type="match status" value="1"/>
</dbReference>
<evidence type="ECO:0000313" key="4">
    <source>
        <dbReference type="Proteomes" id="UP000297983"/>
    </source>
</evidence>
<dbReference type="InterPro" id="IPR039424">
    <property type="entry name" value="SBP_5"/>
</dbReference>
<reference evidence="3 4" key="1">
    <citation type="submission" date="2019-03" db="EMBL/GenBank/DDBJ databases">
        <title>Genomics of glacier-inhabiting Cryobacterium strains.</title>
        <authorList>
            <person name="Liu Q."/>
            <person name="Xin Y.-H."/>
        </authorList>
    </citation>
    <scope>NUCLEOTIDE SEQUENCE [LARGE SCALE GENOMIC DNA]</scope>
    <source>
        <strain evidence="3 4">Hz16</strain>
    </source>
</reference>
<gene>
    <name evidence="3" type="ORF">E3T50_00700</name>
</gene>
<dbReference type="GO" id="GO:0042597">
    <property type="term" value="C:periplasmic space"/>
    <property type="evidence" value="ECO:0007669"/>
    <property type="project" value="UniProtKB-ARBA"/>
</dbReference>